<sequence>MGNKHSSTPKLTRNSALLSPSVTPILSSNDNDLHENDATTNKTSDLSNSSATITQDAVTTSAPYESDSDSVVKRISNVKEDSDSSIILDSDKSDSDVTLDEEDDVIKSEDDDEEEGLDDGFIVDDIEDGNFIQSQFQDADDHNGESIESDSSDSILFDETMVENISRPPRRRANAQQRKVNPICLDGTGSSQDPVIILPSQNEFVTSNIDNSDKSDSDVTLDEEDDVMESEEEEMSENSFIVDDEEEEEDMILTQQPTIQSDSDESFNVVHFDHLVQVEEELEGIKIL</sequence>
<reference evidence="3" key="1">
    <citation type="submission" date="2022-11" db="UniProtKB">
        <authorList>
            <consortium name="WormBaseParasite"/>
        </authorList>
    </citation>
    <scope>IDENTIFICATION</scope>
</reference>
<evidence type="ECO:0000313" key="2">
    <source>
        <dbReference type="Proteomes" id="UP000887577"/>
    </source>
</evidence>
<protein>
    <submittedName>
        <fullName evidence="3">Uncharacterized protein</fullName>
    </submittedName>
</protein>
<feature type="compositionally biased region" description="Acidic residues" evidence="1">
    <location>
        <begin position="97"/>
        <end position="118"/>
    </location>
</feature>
<accession>A0A914YFF3</accession>
<feature type="compositionally biased region" description="Polar residues" evidence="1">
    <location>
        <begin position="38"/>
        <end position="63"/>
    </location>
</feature>
<organism evidence="2 3">
    <name type="scientific">Panagrolaimus superbus</name>
    <dbReference type="NCBI Taxonomy" id="310955"/>
    <lineage>
        <taxon>Eukaryota</taxon>
        <taxon>Metazoa</taxon>
        <taxon>Ecdysozoa</taxon>
        <taxon>Nematoda</taxon>
        <taxon>Chromadorea</taxon>
        <taxon>Rhabditida</taxon>
        <taxon>Tylenchina</taxon>
        <taxon>Panagrolaimomorpha</taxon>
        <taxon>Panagrolaimoidea</taxon>
        <taxon>Panagrolaimidae</taxon>
        <taxon>Panagrolaimus</taxon>
    </lineage>
</organism>
<dbReference type="Proteomes" id="UP000887577">
    <property type="component" value="Unplaced"/>
</dbReference>
<evidence type="ECO:0000256" key="1">
    <source>
        <dbReference type="SAM" id="MobiDB-lite"/>
    </source>
</evidence>
<proteinExistence type="predicted"/>
<dbReference type="WBParaSite" id="PSU_v2.g17487.t1">
    <property type="protein sequence ID" value="PSU_v2.g17487.t1"/>
    <property type="gene ID" value="PSU_v2.g17487"/>
</dbReference>
<keyword evidence="2" id="KW-1185">Reference proteome</keyword>
<feature type="compositionally biased region" description="Polar residues" evidence="1">
    <location>
        <begin position="1"/>
        <end position="30"/>
    </location>
</feature>
<feature type="compositionally biased region" description="Acidic residues" evidence="1">
    <location>
        <begin position="219"/>
        <end position="251"/>
    </location>
</feature>
<name>A0A914YFF3_9BILA</name>
<dbReference type="AlphaFoldDB" id="A0A914YFF3"/>
<feature type="region of interest" description="Disordered" evidence="1">
    <location>
        <begin position="207"/>
        <end position="264"/>
    </location>
</feature>
<feature type="region of interest" description="Disordered" evidence="1">
    <location>
        <begin position="1"/>
        <end position="118"/>
    </location>
</feature>
<evidence type="ECO:0000313" key="3">
    <source>
        <dbReference type="WBParaSite" id="PSU_v2.g17487.t1"/>
    </source>
</evidence>